<dbReference type="Proteomes" id="UP000188388">
    <property type="component" value="Unassembled WGS sequence"/>
</dbReference>
<name>A0A1R3V2J9_9HYPH</name>
<evidence type="ECO:0000313" key="2">
    <source>
        <dbReference type="Proteomes" id="UP000188388"/>
    </source>
</evidence>
<proteinExistence type="predicted"/>
<dbReference type="AlphaFoldDB" id="A0A1R3V2J9"/>
<sequence length="80" mass="9057">MRIEAQLSRGLEGLAAEPVLRYPNWIFLYSYTSIREAASTRSLICIALATFVRDVCAAGQHSTITKYQTNRTIYEQPMSL</sequence>
<protein>
    <submittedName>
        <fullName evidence="1">Uncharacterized protein</fullName>
    </submittedName>
</protein>
<dbReference type="STRING" id="1631249.BQ8794_140267"/>
<gene>
    <name evidence="1" type="ORF">BQ8794_140267</name>
</gene>
<reference evidence="2" key="1">
    <citation type="submission" date="2017-01" db="EMBL/GenBank/DDBJ databases">
        <authorList>
            <person name="Brunel B."/>
        </authorList>
    </citation>
    <scope>NUCLEOTIDE SEQUENCE [LARGE SCALE GENOMIC DNA]</scope>
</reference>
<keyword evidence="2" id="KW-1185">Reference proteome</keyword>
<dbReference type="EMBL" id="FTPD01000006">
    <property type="protein sequence ID" value="SIT54122.1"/>
    <property type="molecule type" value="Genomic_DNA"/>
</dbReference>
<accession>A0A1R3V2J9</accession>
<evidence type="ECO:0000313" key="1">
    <source>
        <dbReference type="EMBL" id="SIT54122.1"/>
    </source>
</evidence>
<organism evidence="1 2">
    <name type="scientific">Mesorhizobium prunaredense</name>
    <dbReference type="NCBI Taxonomy" id="1631249"/>
    <lineage>
        <taxon>Bacteria</taxon>
        <taxon>Pseudomonadati</taxon>
        <taxon>Pseudomonadota</taxon>
        <taxon>Alphaproteobacteria</taxon>
        <taxon>Hyphomicrobiales</taxon>
        <taxon>Phyllobacteriaceae</taxon>
        <taxon>Mesorhizobium</taxon>
    </lineage>
</organism>